<protein>
    <submittedName>
        <fullName evidence="1">Uncharacterized protein</fullName>
    </submittedName>
</protein>
<sequence length="55" mass="6169">MNVPVTQSQNFIGKAFSSSNKNARFKALFASALVQFSKYSFSPDKHSHSSPYINR</sequence>
<evidence type="ECO:0000313" key="1">
    <source>
        <dbReference type="EMBL" id="AHF24748.1"/>
    </source>
</evidence>
<dbReference type="EMBL" id="KC246804">
    <property type="protein sequence ID" value="AHF24748.1"/>
    <property type="molecule type" value="Genomic_DNA"/>
</dbReference>
<accession>W0FIT9</accession>
<organism evidence="1">
    <name type="scientific">uncultured bacterium Contig12</name>
    <dbReference type="NCBI Taxonomy" id="1393397"/>
    <lineage>
        <taxon>Bacteria</taxon>
        <taxon>environmental samples</taxon>
    </lineage>
</organism>
<name>W0FIT9_9BACT</name>
<reference evidence="1" key="1">
    <citation type="journal article" date="2013" name="PLoS ONE">
        <title>Metagenomic insights into the carbohydrate-active enzymes carried by the microorganisms adhering to solid digesta in the rumen of cows.</title>
        <authorList>
            <person name="Wang L."/>
            <person name="Hatem A."/>
            <person name="Catalyurek U.V."/>
            <person name="Morrison M."/>
            <person name="Yu Z."/>
        </authorList>
    </citation>
    <scope>NUCLEOTIDE SEQUENCE</scope>
</reference>
<dbReference type="AlphaFoldDB" id="W0FIT9"/>
<proteinExistence type="predicted"/>